<organism evidence="2 3">
    <name type="scientific">Thalassospira povalilytica</name>
    <dbReference type="NCBI Taxonomy" id="732237"/>
    <lineage>
        <taxon>Bacteria</taxon>
        <taxon>Pseudomonadati</taxon>
        <taxon>Pseudomonadota</taxon>
        <taxon>Alphaproteobacteria</taxon>
        <taxon>Rhodospirillales</taxon>
        <taxon>Thalassospiraceae</taxon>
        <taxon>Thalassospira</taxon>
    </lineage>
</organism>
<reference evidence="2" key="1">
    <citation type="submission" date="2020-12" db="EMBL/GenBank/DDBJ databases">
        <title>Oil enriched cultivation method for isolating marine PHA-producing bacteria.</title>
        <authorList>
            <person name="Zheng W."/>
            <person name="Yu S."/>
            <person name="Huang Y."/>
        </authorList>
    </citation>
    <scope>NUCLEOTIDE SEQUENCE</scope>
    <source>
        <strain evidence="2">SY-2-3</strain>
    </source>
</reference>
<protein>
    <submittedName>
        <fullName evidence="2">Uncharacterized protein</fullName>
    </submittedName>
</protein>
<comment type="caution">
    <text evidence="2">The sequence shown here is derived from an EMBL/GenBank/DDBJ whole genome shotgun (WGS) entry which is preliminary data.</text>
</comment>
<feature type="region of interest" description="Disordered" evidence="1">
    <location>
        <begin position="178"/>
        <end position="198"/>
    </location>
</feature>
<name>A0A8I1SIR6_9PROT</name>
<dbReference type="EMBL" id="JAEKJW010000001">
    <property type="protein sequence ID" value="MBN8195865.1"/>
    <property type="molecule type" value="Genomic_DNA"/>
</dbReference>
<evidence type="ECO:0000313" key="2">
    <source>
        <dbReference type="EMBL" id="MBN8195865.1"/>
    </source>
</evidence>
<proteinExistence type="predicted"/>
<dbReference type="Proteomes" id="UP000664405">
    <property type="component" value="Unassembled WGS sequence"/>
</dbReference>
<accession>A0A8I1SIR6</accession>
<dbReference type="AlphaFoldDB" id="A0A8I1SIR6"/>
<sequence>MNSVDSHPARRKGERNFSDPGRDWGPACHIVPGRRINEPNYKAGNSPVALLARSRSNFDLIAESSKEIADGPPPSDPYEAMAMAMIRTIGESVSVLKSIADVMPTLDRMLVGRDGESLHEEALQDKTGSASDRASEKAQAEGKANALCWSSDMMVEIHNLCAQNRKSGQAHAKAIRRYDIDPEPDNDIFPPLRNFRND</sequence>
<dbReference type="RefSeq" id="WP_206926809.1">
    <property type="nucleotide sequence ID" value="NZ_JAEKJW010000001.1"/>
</dbReference>
<evidence type="ECO:0000313" key="3">
    <source>
        <dbReference type="Proteomes" id="UP000664405"/>
    </source>
</evidence>
<feature type="region of interest" description="Disordered" evidence="1">
    <location>
        <begin position="1"/>
        <end position="26"/>
    </location>
</feature>
<evidence type="ECO:0000256" key="1">
    <source>
        <dbReference type="SAM" id="MobiDB-lite"/>
    </source>
</evidence>
<gene>
    <name evidence="2" type="ORF">JF547_05230</name>
</gene>